<sequence length="80" mass="9254">MKMQTKFKKMNPNSTLFDPRLFYGRKAVRGKGRGGRAWEPLVGAPFCCYSRVFQKLLAWALWVYLKWPRGRATATALSQI</sequence>
<evidence type="ECO:0000313" key="2">
    <source>
        <dbReference type="Proteomes" id="UP000032142"/>
    </source>
</evidence>
<dbReference type="EMBL" id="KN406867">
    <property type="protein sequence ID" value="KHG16751.1"/>
    <property type="molecule type" value="Genomic_DNA"/>
</dbReference>
<evidence type="ECO:0000313" key="1">
    <source>
        <dbReference type="EMBL" id="KHG16751.1"/>
    </source>
</evidence>
<reference evidence="2" key="1">
    <citation type="submission" date="2014-09" db="EMBL/GenBank/DDBJ databases">
        <authorList>
            <person name="Mudge J."/>
            <person name="Ramaraj T."/>
            <person name="Lindquist I.E."/>
            <person name="Bharti A.K."/>
            <person name="Sundararajan A."/>
            <person name="Cameron C.T."/>
            <person name="Woodward J.E."/>
            <person name="May G.D."/>
            <person name="Brubaker C."/>
            <person name="Broadhvest J."/>
            <person name="Wilkins T.A."/>
        </authorList>
    </citation>
    <scope>NUCLEOTIDE SEQUENCE</scope>
    <source>
        <strain evidence="2">cv. AKA8401</strain>
    </source>
</reference>
<keyword evidence="2" id="KW-1185">Reference proteome</keyword>
<proteinExistence type="predicted"/>
<name>A0A0B0P095_GOSAR</name>
<dbReference type="Proteomes" id="UP000032142">
    <property type="component" value="Unassembled WGS sequence"/>
</dbReference>
<organism evidence="1 2">
    <name type="scientific">Gossypium arboreum</name>
    <name type="common">Tree cotton</name>
    <name type="synonym">Gossypium nanking</name>
    <dbReference type="NCBI Taxonomy" id="29729"/>
    <lineage>
        <taxon>Eukaryota</taxon>
        <taxon>Viridiplantae</taxon>
        <taxon>Streptophyta</taxon>
        <taxon>Embryophyta</taxon>
        <taxon>Tracheophyta</taxon>
        <taxon>Spermatophyta</taxon>
        <taxon>Magnoliopsida</taxon>
        <taxon>eudicotyledons</taxon>
        <taxon>Gunneridae</taxon>
        <taxon>Pentapetalae</taxon>
        <taxon>rosids</taxon>
        <taxon>malvids</taxon>
        <taxon>Malvales</taxon>
        <taxon>Malvaceae</taxon>
        <taxon>Malvoideae</taxon>
        <taxon>Gossypium</taxon>
    </lineage>
</organism>
<gene>
    <name evidence="1" type="ORF">F383_21188</name>
</gene>
<dbReference type="AlphaFoldDB" id="A0A0B0P095"/>
<accession>A0A0B0P095</accession>
<protein>
    <submittedName>
        <fullName evidence="1">Uncharacterized protein</fullName>
    </submittedName>
</protein>